<keyword evidence="6" id="KW-1185">Reference proteome</keyword>
<name>A0A917YQW8_9ALTE</name>
<dbReference type="GO" id="GO:0003700">
    <property type="term" value="F:DNA-binding transcription factor activity"/>
    <property type="evidence" value="ECO:0007669"/>
    <property type="project" value="TreeGrafter"/>
</dbReference>
<keyword evidence="3" id="KW-0804">Transcription</keyword>
<accession>A0A917YQW8</accession>
<keyword evidence="2" id="KW-0238">DNA-binding</keyword>
<feature type="domain" description="HTH lacI-type" evidence="4">
    <location>
        <begin position="10"/>
        <end position="64"/>
    </location>
</feature>
<evidence type="ECO:0000259" key="4">
    <source>
        <dbReference type="PROSITE" id="PS50932"/>
    </source>
</evidence>
<dbReference type="GO" id="GO:0000976">
    <property type="term" value="F:transcription cis-regulatory region binding"/>
    <property type="evidence" value="ECO:0007669"/>
    <property type="project" value="TreeGrafter"/>
</dbReference>
<dbReference type="PROSITE" id="PS00356">
    <property type="entry name" value="HTH_LACI_1"/>
    <property type="match status" value="1"/>
</dbReference>
<evidence type="ECO:0000256" key="2">
    <source>
        <dbReference type="ARBA" id="ARBA00023125"/>
    </source>
</evidence>
<gene>
    <name evidence="5" type="ORF">GCM10010982_03800</name>
</gene>
<keyword evidence="1" id="KW-0805">Transcription regulation</keyword>
<dbReference type="Pfam" id="PF00532">
    <property type="entry name" value="Peripla_BP_1"/>
    <property type="match status" value="1"/>
</dbReference>
<dbReference type="CDD" id="cd06289">
    <property type="entry name" value="PBP1_MalI-like"/>
    <property type="match status" value="1"/>
</dbReference>
<dbReference type="Gene3D" id="1.10.260.40">
    <property type="entry name" value="lambda repressor-like DNA-binding domains"/>
    <property type="match status" value="1"/>
</dbReference>
<evidence type="ECO:0000256" key="1">
    <source>
        <dbReference type="ARBA" id="ARBA00023015"/>
    </source>
</evidence>
<comment type="caution">
    <text evidence="5">The sequence shown here is derived from an EMBL/GenBank/DDBJ whole genome shotgun (WGS) entry which is preliminary data.</text>
</comment>
<dbReference type="CDD" id="cd01392">
    <property type="entry name" value="HTH_LacI"/>
    <property type="match status" value="1"/>
</dbReference>
<dbReference type="AlphaFoldDB" id="A0A917YQW8"/>
<dbReference type="PROSITE" id="PS50932">
    <property type="entry name" value="HTH_LACI_2"/>
    <property type="match status" value="1"/>
</dbReference>
<dbReference type="Gene3D" id="3.40.50.2300">
    <property type="match status" value="2"/>
</dbReference>
<reference evidence="5" key="2">
    <citation type="submission" date="2020-09" db="EMBL/GenBank/DDBJ databases">
        <authorList>
            <person name="Sun Q."/>
            <person name="Zhou Y."/>
        </authorList>
    </citation>
    <scope>NUCLEOTIDE SEQUENCE</scope>
    <source>
        <strain evidence="5">CGMCC 1.7086</strain>
    </source>
</reference>
<evidence type="ECO:0000313" key="6">
    <source>
        <dbReference type="Proteomes" id="UP000606935"/>
    </source>
</evidence>
<protein>
    <submittedName>
        <fullName evidence="5">LacI family transcriptional regulator</fullName>
    </submittedName>
</protein>
<dbReference type="Pfam" id="PF00356">
    <property type="entry name" value="LacI"/>
    <property type="match status" value="1"/>
</dbReference>
<dbReference type="InterPro" id="IPR028082">
    <property type="entry name" value="Peripla_BP_I"/>
</dbReference>
<proteinExistence type="predicted"/>
<organism evidence="5 6">
    <name type="scientific">Bowmanella pacifica</name>
    <dbReference type="NCBI Taxonomy" id="502051"/>
    <lineage>
        <taxon>Bacteria</taxon>
        <taxon>Pseudomonadati</taxon>
        <taxon>Pseudomonadota</taxon>
        <taxon>Gammaproteobacteria</taxon>
        <taxon>Alteromonadales</taxon>
        <taxon>Alteromonadaceae</taxon>
        <taxon>Bowmanella</taxon>
    </lineage>
</organism>
<dbReference type="InterPro" id="IPR010982">
    <property type="entry name" value="Lambda_DNA-bd_dom_sf"/>
</dbReference>
<dbReference type="PANTHER" id="PTHR30146">
    <property type="entry name" value="LACI-RELATED TRANSCRIPTIONAL REPRESSOR"/>
    <property type="match status" value="1"/>
</dbReference>
<dbReference type="SUPFAM" id="SSF53822">
    <property type="entry name" value="Periplasmic binding protein-like I"/>
    <property type="match status" value="1"/>
</dbReference>
<dbReference type="SMART" id="SM00354">
    <property type="entry name" value="HTH_LACI"/>
    <property type="match status" value="1"/>
</dbReference>
<sequence>MTISKNNKNITVFDVARQAGVSKSTVSLVLTESDKVSERSREKVLKAIDELGYVYNRDAAALRSRRSNLVGIVINDLTNPYSAQLAVGLERHIRAMDYMSVLVNSGEDFATQKQLVQKLKEYRLAALVICPAPGTDAAWVNQQIDAGIPVIHIMRDVAGARAPVVIPDNIRGTRLATQHLLNRGFKHIAFIGGSESISDFHERLCGFNQAVDGAGLNKQHITRIQAQTNRHGGRQAVIQALEADPLLQAVVCFNDVIAYGAIEQLRALGRVPGQDIAVVGFDDLEDSCRMSPALSTVHIDADEIGRAVCKLLGNKKDAVASEGRILVDVEFIPRSSG</sequence>
<dbReference type="Proteomes" id="UP000606935">
    <property type="component" value="Unassembled WGS sequence"/>
</dbReference>
<dbReference type="SUPFAM" id="SSF47413">
    <property type="entry name" value="lambda repressor-like DNA-binding domains"/>
    <property type="match status" value="1"/>
</dbReference>
<dbReference type="PANTHER" id="PTHR30146:SF109">
    <property type="entry name" value="HTH-TYPE TRANSCRIPTIONAL REGULATOR GALS"/>
    <property type="match status" value="1"/>
</dbReference>
<evidence type="ECO:0000313" key="5">
    <source>
        <dbReference type="EMBL" id="GGO64428.1"/>
    </source>
</evidence>
<dbReference type="InterPro" id="IPR000843">
    <property type="entry name" value="HTH_LacI"/>
</dbReference>
<evidence type="ECO:0000256" key="3">
    <source>
        <dbReference type="ARBA" id="ARBA00023163"/>
    </source>
</evidence>
<dbReference type="EMBL" id="BMLS01000001">
    <property type="protein sequence ID" value="GGO64428.1"/>
    <property type="molecule type" value="Genomic_DNA"/>
</dbReference>
<dbReference type="InterPro" id="IPR001761">
    <property type="entry name" value="Peripla_BP/Lac1_sug-bd_dom"/>
</dbReference>
<dbReference type="RefSeq" id="WP_188689491.1">
    <property type="nucleotide sequence ID" value="NZ_BMLS01000001.1"/>
</dbReference>
<reference evidence="5" key="1">
    <citation type="journal article" date="2014" name="Int. J. Syst. Evol. Microbiol.">
        <title>Complete genome sequence of Corynebacterium casei LMG S-19264T (=DSM 44701T), isolated from a smear-ripened cheese.</title>
        <authorList>
            <consortium name="US DOE Joint Genome Institute (JGI-PGF)"/>
            <person name="Walter F."/>
            <person name="Albersmeier A."/>
            <person name="Kalinowski J."/>
            <person name="Ruckert C."/>
        </authorList>
    </citation>
    <scope>NUCLEOTIDE SEQUENCE</scope>
    <source>
        <strain evidence="5">CGMCC 1.7086</strain>
    </source>
</reference>